<accession>A0A7R9LE16</accession>
<proteinExistence type="predicted"/>
<evidence type="ECO:0000313" key="1">
    <source>
        <dbReference type="EMBL" id="CAD7639066.1"/>
    </source>
</evidence>
<dbReference type="AlphaFoldDB" id="A0A7R9LE16"/>
<organism evidence="1">
    <name type="scientific">Oppiella nova</name>
    <dbReference type="NCBI Taxonomy" id="334625"/>
    <lineage>
        <taxon>Eukaryota</taxon>
        <taxon>Metazoa</taxon>
        <taxon>Ecdysozoa</taxon>
        <taxon>Arthropoda</taxon>
        <taxon>Chelicerata</taxon>
        <taxon>Arachnida</taxon>
        <taxon>Acari</taxon>
        <taxon>Acariformes</taxon>
        <taxon>Sarcoptiformes</taxon>
        <taxon>Oribatida</taxon>
        <taxon>Brachypylina</taxon>
        <taxon>Oppioidea</taxon>
        <taxon>Oppiidae</taxon>
        <taxon>Oppiella</taxon>
    </lineage>
</organism>
<reference evidence="1" key="1">
    <citation type="submission" date="2020-11" db="EMBL/GenBank/DDBJ databases">
        <authorList>
            <person name="Tran Van P."/>
        </authorList>
    </citation>
    <scope>NUCLEOTIDE SEQUENCE</scope>
</reference>
<gene>
    <name evidence="1" type="ORF">ONB1V03_LOCUS1756</name>
</gene>
<protein>
    <submittedName>
        <fullName evidence="1">Uncharacterized protein</fullName>
    </submittedName>
</protein>
<dbReference type="EMBL" id="OC915173">
    <property type="protein sequence ID" value="CAD7639066.1"/>
    <property type="molecule type" value="Genomic_DNA"/>
</dbReference>
<name>A0A7R9LE16_9ACAR</name>
<evidence type="ECO:0000313" key="2">
    <source>
        <dbReference type="Proteomes" id="UP000728032"/>
    </source>
</evidence>
<dbReference type="Proteomes" id="UP000728032">
    <property type="component" value="Unassembled WGS sequence"/>
</dbReference>
<sequence>MVRSLAAWRASQRPPNGVRVVVCVWSGCVHGCSLCGGDAPQTTHLADCGTSGGQEDSERHISADREANAHWVAYVCCASVRWAPPLTTGTGADHSLVTIAWRVVCDSHFKASHCELCPWDPLTVTTTTAIAINTCPPLTTSLNSVECVTQSAVNVWDQRLWA</sequence>
<keyword evidence="2" id="KW-1185">Reference proteome</keyword>
<dbReference type="EMBL" id="CAJPVJ010000348">
    <property type="protein sequence ID" value="CAG2162157.1"/>
    <property type="molecule type" value="Genomic_DNA"/>
</dbReference>